<dbReference type="Proteomes" id="UP000250079">
    <property type="component" value="Chromosome"/>
</dbReference>
<dbReference type="RefSeq" id="WP_088917059.1">
    <property type="nucleotide sequence ID" value="NZ_CP018632.1"/>
</dbReference>
<dbReference type="OrthoDB" id="7060753at2"/>
<accession>A0A2Z2NVF5</accession>
<evidence type="ECO:0000313" key="2">
    <source>
        <dbReference type="Proteomes" id="UP000250079"/>
    </source>
</evidence>
<gene>
    <name evidence="1" type="ORF">IMCC3135_07710</name>
</gene>
<name>A0A2Z2NVF5_9GAMM</name>
<keyword evidence="2" id="KW-1185">Reference proteome</keyword>
<proteinExistence type="predicted"/>
<sequence>MRGVSKRADSSEEHIGHFVRTCSSKEEVDVEFVQFFRQLVDGHEPELSSICELDTSQRLEFVKLLFQYGFYDQVIRIAENIELNEQERLFVVDVFEDRALMELGYLSECVGVNCFLYGALDRLANEDQCTIADFEDVGEDSLLAELKSMDFNTDLERFSKLYHYLFSKKEFRTDPFFALRKPAPLILKNHLHYLYEGAKLSGDFRPYVQACTAKNSDISDKLFRNELARVGSEFFESLSVASLQKLVRLFGLDYTLAGMRSVQFPQNLLVVQLFKAAAELRRSRRVTNFSQVSSSSPNPKNTALCISGQLRGAGECLPYWFEAYTKRGYSTFLTTWEEVGYPSGAEAGRLSRMLPDSLGPHFSNLSVEEFQVRYPTAFGLLQPQQSSREELGRILSSIGLDDESLSIRYLDECEIEERAKRCRGEVSRTHLNQIKMFFNMHSVRVLLEEHEREKGEAYEWVIWARPDFSVSKLELDEFKVEDHVYTSHVSDEGRMLDYCMIMRRDDLSVFSECYSNLMSSVPSPVFGYNHGPRLITDVFLSHGLSAMDIPTARINSDGLKAWRPKASAVYLALRKDIANLDRESQIESDLLDVLRVLESPQKASDCIGSTEVAQS</sequence>
<evidence type="ECO:0000313" key="1">
    <source>
        <dbReference type="EMBL" id="ASJ71647.1"/>
    </source>
</evidence>
<organism evidence="1 2">
    <name type="scientific">Granulosicoccus antarcticus IMCC3135</name>
    <dbReference type="NCBI Taxonomy" id="1192854"/>
    <lineage>
        <taxon>Bacteria</taxon>
        <taxon>Pseudomonadati</taxon>
        <taxon>Pseudomonadota</taxon>
        <taxon>Gammaproteobacteria</taxon>
        <taxon>Chromatiales</taxon>
        <taxon>Granulosicoccaceae</taxon>
        <taxon>Granulosicoccus</taxon>
    </lineage>
</organism>
<reference evidence="1 2" key="1">
    <citation type="submission" date="2016-12" db="EMBL/GenBank/DDBJ databases">
        <authorList>
            <person name="Song W.-J."/>
            <person name="Kurnit D.M."/>
        </authorList>
    </citation>
    <scope>NUCLEOTIDE SEQUENCE [LARGE SCALE GENOMIC DNA]</scope>
    <source>
        <strain evidence="1 2">IMCC3135</strain>
    </source>
</reference>
<dbReference type="AlphaFoldDB" id="A0A2Z2NVF5"/>
<dbReference type="EMBL" id="CP018632">
    <property type="protein sequence ID" value="ASJ71647.1"/>
    <property type="molecule type" value="Genomic_DNA"/>
</dbReference>
<dbReference type="KEGG" id="gai:IMCC3135_07710"/>
<protein>
    <submittedName>
        <fullName evidence="1">Uncharacterized protein</fullName>
    </submittedName>
</protein>